<evidence type="ECO:0000313" key="4">
    <source>
        <dbReference type="Proteomes" id="UP000192596"/>
    </source>
</evidence>
<dbReference type="AlphaFoldDB" id="A0A1V8SE15"/>
<dbReference type="InParanoid" id="A0A1V8SE15"/>
<organism evidence="3 4">
    <name type="scientific">Cryoendolithus antarcticus</name>
    <dbReference type="NCBI Taxonomy" id="1507870"/>
    <lineage>
        <taxon>Eukaryota</taxon>
        <taxon>Fungi</taxon>
        <taxon>Dikarya</taxon>
        <taxon>Ascomycota</taxon>
        <taxon>Pezizomycotina</taxon>
        <taxon>Dothideomycetes</taxon>
        <taxon>Dothideomycetidae</taxon>
        <taxon>Cladosporiales</taxon>
        <taxon>Cladosporiaceae</taxon>
        <taxon>Cryoendolithus</taxon>
    </lineage>
</organism>
<keyword evidence="4" id="KW-1185">Reference proteome</keyword>
<evidence type="ECO:0000259" key="2">
    <source>
        <dbReference type="Pfam" id="PF26640"/>
    </source>
</evidence>
<comment type="caution">
    <text evidence="3">The sequence shown here is derived from an EMBL/GenBank/DDBJ whole genome shotgun (WGS) entry which is preliminary data.</text>
</comment>
<dbReference type="Pfam" id="PF26640">
    <property type="entry name" value="DUF8212"/>
    <property type="match status" value="1"/>
</dbReference>
<dbReference type="PANTHER" id="PTHR10622">
    <property type="entry name" value="HET DOMAIN-CONTAINING PROTEIN"/>
    <property type="match status" value="1"/>
</dbReference>
<accession>A0A1V8SE15</accession>
<dbReference type="InterPro" id="IPR058525">
    <property type="entry name" value="DUF8212"/>
</dbReference>
<dbReference type="STRING" id="1507870.A0A1V8SE15"/>
<feature type="domain" description="Heterokaryon incompatibility" evidence="1">
    <location>
        <begin position="29"/>
        <end position="121"/>
    </location>
</feature>
<dbReference type="InterPro" id="IPR010730">
    <property type="entry name" value="HET"/>
</dbReference>
<reference evidence="4" key="1">
    <citation type="submission" date="2017-03" db="EMBL/GenBank/DDBJ databases">
        <title>Genomes of endolithic fungi from Antarctica.</title>
        <authorList>
            <person name="Coleine C."/>
            <person name="Masonjones S."/>
            <person name="Stajich J.E."/>
        </authorList>
    </citation>
    <scope>NUCLEOTIDE SEQUENCE [LARGE SCALE GENOMIC DNA]</scope>
    <source>
        <strain evidence="4">CCFEE 5527</strain>
    </source>
</reference>
<dbReference type="PANTHER" id="PTHR10622:SF10">
    <property type="entry name" value="HET DOMAIN-CONTAINING PROTEIN"/>
    <property type="match status" value="1"/>
</dbReference>
<gene>
    <name evidence="3" type="ORF">B0A48_16563</name>
</gene>
<feature type="domain" description="DUF8212" evidence="2">
    <location>
        <begin position="245"/>
        <end position="274"/>
    </location>
</feature>
<evidence type="ECO:0000259" key="1">
    <source>
        <dbReference type="Pfam" id="PF06985"/>
    </source>
</evidence>
<sequence length="594" mass="66995">MRLLKTGPYVPGAEKLELIEKWGVDIPHYAILSHTWSSNPDDEVLFADVLNGISTTKPAYSKLEQAMKRAMLDGYGWLWIDTCCINKSSSVELSEAINSMYSYYKNAQKCYAYLVDVDASDHQVVNSSFAKSRWWKRGWTLQELLAPSTLEFFASNWQSLGYKYELRPIISSITGIDDDYLRPPPATSPFDTVENPGLPVEHASIAKRMSWASTRETTREEDLAYCLIGLFEVNMPMLYGEGGQRAFYRLQEEIMGANEDQSLFAWIKLEDDKTTVNGLHGLLADSPRDFRHTGSVIPYSALADYSVTTVTARGLSVTLPLTQKADGKMIAALQCPVQGRYNDWLAVYLQKLNIGSNVYARADCNKLASVSERGKPQGLYVRQPPNFVPRTVYPDHFFQLRSLSAHWEDSELAEYEVINVICDKSRYALKGTSQYRAIPLAEPQPWSLAPMIYRVDKTEGALTATLVMRRKTDGESLLLLLGAGRDLSAAFGICEFGDVFPTNIELQQVFRPRPAGQYMELDYHTVRVQVEEIVRLEQKIYFLDIEITARPVAPTASEMIEDAIDAFDVFHKPGVERKAAKGALLGKMKRFRLT</sequence>
<evidence type="ECO:0000313" key="3">
    <source>
        <dbReference type="EMBL" id="OQN97404.1"/>
    </source>
</evidence>
<dbReference type="OrthoDB" id="20872at2759"/>
<proteinExistence type="predicted"/>
<dbReference type="Pfam" id="PF06985">
    <property type="entry name" value="HET"/>
    <property type="match status" value="1"/>
</dbReference>
<name>A0A1V8SE15_9PEZI</name>
<protein>
    <submittedName>
        <fullName evidence="3">Uncharacterized protein</fullName>
    </submittedName>
</protein>
<dbReference type="EMBL" id="NAJO01000054">
    <property type="protein sequence ID" value="OQN97404.1"/>
    <property type="molecule type" value="Genomic_DNA"/>
</dbReference>
<dbReference type="Proteomes" id="UP000192596">
    <property type="component" value="Unassembled WGS sequence"/>
</dbReference>